<dbReference type="EMBL" id="JAHESE010000010">
    <property type="protein sequence ID" value="MBT1708964.1"/>
    <property type="molecule type" value="Genomic_DNA"/>
</dbReference>
<sequence length="288" mass="34131">MNYRNQIYQWEVIDHNKEFTAEDFFNLNGSFNTIKFNPKHNMTIKKSIGMDIYRKSQKEYICYDLNNTSIIRPFSTKILYNKETGTVKNLLGSNRPIYDANEEAKLFNDITVDLDDKVLRSNNLENIRKYIRFFFDHVSGKKGFFYVCESYEEIQEAINIYYKDDENKKDLDDQKVHLNEIKKRNDMTRLRVLLEKHFATPSRNNKFKISLLDDFERKKYSSSVRAFMVFKNALFKVNVNIEKDSPSKYISLDNETLGISDNDIFGQGANDAFKEFDYDEKLPPFDLI</sequence>
<proteinExistence type="predicted"/>
<accession>A0AAP2E011</accession>
<dbReference type="AlphaFoldDB" id="A0AAP2E011"/>
<keyword evidence="2" id="KW-1185">Reference proteome</keyword>
<gene>
    <name evidence="1" type="ORF">KK062_12055</name>
</gene>
<evidence type="ECO:0000313" key="1">
    <source>
        <dbReference type="EMBL" id="MBT1708964.1"/>
    </source>
</evidence>
<name>A0AAP2E011_9BACT</name>
<organism evidence="1 2">
    <name type="scientific">Dawidia cretensis</name>
    <dbReference type="NCBI Taxonomy" id="2782350"/>
    <lineage>
        <taxon>Bacteria</taxon>
        <taxon>Pseudomonadati</taxon>
        <taxon>Bacteroidota</taxon>
        <taxon>Cytophagia</taxon>
        <taxon>Cytophagales</taxon>
        <taxon>Chryseotaleaceae</taxon>
        <taxon>Dawidia</taxon>
    </lineage>
</organism>
<evidence type="ECO:0000313" key="2">
    <source>
        <dbReference type="Proteomes" id="UP001319080"/>
    </source>
</evidence>
<reference evidence="1 2" key="1">
    <citation type="submission" date="2021-05" db="EMBL/GenBank/DDBJ databases">
        <title>A Polyphasic approach of four new species of the genus Ohtaekwangia: Ohtaekwangia histidinii sp. nov., Ohtaekwangia cretensis sp. nov., Ohtaekwangia indiensis sp. nov., Ohtaekwangia reichenbachii sp. nov. from diverse environment.</title>
        <authorList>
            <person name="Octaviana S."/>
        </authorList>
    </citation>
    <scope>NUCLEOTIDE SEQUENCE [LARGE SCALE GENOMIC DNA]</scope>
    <source>
        <strain evidence="1 2">PWU5</strain>
    </source>
</reference>
<comment type="caution">
    <text evidence="1">The sequence shown here is derived from an EMBL/GenBank/DDBJ whole genome shotgun (WGS) entry which is preliminary data.</text>
</comment>
<dbReference type="Proteomes" id="UP001319080">
    <property type="component" value="Unassembled WGS sequence"/>
</dbReference>
<protein>
    <submittedName>
        <fullName evidence="1">Uncharacterized protein</fullName>
    </submittedName>
</protein>
<dbReference type="RefSeq" id="WP_254084548.1">
    <property type="nucleotide sequence ID" value="NZ_JAHESE010000010.1"/>
</dbReference>